<dbReference type="RefSeq" id="WP_369312503.1">
    <property type="nucleotide sequence ID" value="NZ_JBEHZE010000001.1"/>
</dbReference>
<evidence type="ECO:0000259" key="2">
    <source>
        <dbReference type="Pfam" id="PF05233"/>
    </source>
</evidence>
<proteinExistence type="predicted"/>
<feature type="region of interest" description="Disordered" evidence="1">
    <location>
        <begin position="158"/>
        <end position="180"/>
    </location>
</feature>
<feature type="domain" description="PHA accumulation regulator DNA-binding N-terminal" evidence="3">
    <location>
        <begin position="18"/>
        <end position="78"/>
    </location>
</feature>
<name>A0ABV3Z520_9PROT</name>
<dbReference type="InterPro" id="IPR010134">
    <property type="entry name" value="PHA_reg_PhaR"/>
</dbReference>
<evidence type="ECO:0000256" key="1">
    <source>
        <dbReference type="SAM" id="MobiDB-lite"/>
    </source>
</evidence>
<dbReference type="Proteomes" id="UP001560685">
    <property type="component" value="Unassembled WGS sequence"/>
</dbReference>
<dbReference type="EMBL" id="JBEHZE010000001">
    <property type="protein sequence ID" value="MEX6632581.1"/>
    <property type="molecule type" value="Genomic_DNA"/>
</dbReference>
<evidence type="ECO:0000259" key="3">
    <source>
        <dbReference type="Pfam" id="PF07879"/>
    </source>
</evidence>
<dbReference type="NCBIfam" id="TIGR01848">
    <property type="entry name" value="PHA_reg_PhaR"/>
    <property type="match status" value="1"/>
</dbReference>
<protein>
    <submittedName>
        <fullName evidence="4">Polyhydroxyalkanoate synthesis repressor PhaR</fullName>
    </submittedName>
</protein>
<sequence>MTEKSSKGRSKADGDAIVIKKYANRRLYNTATSSYVTLDFLAEMVKEGEDFVVYDAKSGEDITRSVLTQIIFEEESKGQNLLPVQFLRQLIKFYGDSLQSFVPSYLEMSMDSFTKNQDEMRDRMRDTFGAAPGFSMFEDSVRKNMELYEQAMKMFSPLGPAYTPQKSPAPTPSAKENDSDIDALKSQVEALQKKLDRLENDD</sequence>
<accession>A0ABV3Z520</accession>
<evidence type="ECO:0000313" key="5">
    <source>
        <dbReference type="Proteomes" id="UP001560685"/>
    </source>
</evidence>
<keyword evidence="5" id="KW-1185">Reference proteome</keyword>
<gene>
    <name evidence="4" type="primary">phaR</name>
    <name evidence="4" type="ORF">ABFZ84_03385</name>
</gene>
<organism evidence="4 5">
    <name type="scientific">Hyphococcus lacteus</name>
    <dbReference type="NCBI Taxonomy" id="3143536"/>
    <lineage>
        <taxon>Bacteria</taxon>
        <taxon>Pseudomonadati</taxon>
        <taxon>Pseudomonadota</taxon>
        <taxon>Alphaproteobacteria</taxon>
        <taxon>Parvularculales</taxon>
        <taxon>Parvularculaceae</taxon>
        <taxon>Hyphococcus</taxon>
    </lineage>
</organism>
<dbReference type="Pfam" id="PF05233">
    <property type="entry name" value="PHB_acc"/>
    <property type="match status" value="1"/>
</dbReference>
<comment type="caution">
    <text evidence="4">The sequence shown here is derived from an EMBL/GenBank/DDBJ whole genome shotgun (WGS) entry which is preliminary data.</text>
</comment>
<reference evidence="4 5" key="1">
    <citation type="submission" date="2024-05" db="EMBL/GenBank/DDBJ databases">
        <title>Three bacterial strains, DH-69, EH-24, and ECK-19 isolated from coastal sediments.</title>
        <authorList>
            <person name="Ye Y.-Q."/>
            <person name="Du Z.-J."/>
        </authorList>
    </citation>
    <scope>NUCLEOTIDE SEQUENCE [LARGE SCALE GENOMIC DNA]</scope>
    <source>
        <strain evidence="4 5">ECK-19</strain>
    </source>
</reference>
<evidence type="ECO:0000313" key="4">
    <source>
        <dbReference type="EMBL" id="MEX6632581.1"/>
    </source>
</evidence>
<dbReference type="InterPro" id="IPR012909">
    <property type="entry name" value="PHA_DNA-bd_N"/>
</dbReference>
<feature type="domain" description="PHB accumulation regulatory" evidence="2">
    <location>
        <begin position="82"/>
        <end position="121"/>
    </location>
</feature>
<dbReference type="InterPro" id="IPR007897">
    <property type="entry name" value="PHB_accumulat"/>
</dbReference>
<dbReference type="Pfam" id="PF07879">
    <property type="entry name" value="PHB_acc_N"/>
    <property type="match status" value="1"/>
</dbReference>